<dbReference type="EMBL" id="GBXM01067304">
    <property type="protein sequence ID" value="JAH41273.1"/>
    <property type="molecule type" value="Transcribed_RNA"/>
</dbReference>
<dbReference type="AlphaFoldDB" id="A0A0E9SLB7"/>
<accession>A0A0E9SLB7</accession>
<organism evidence="1">
    <name type="scientific">Anguilla anguilla</name>
    <name type="common">European freshwater eel</name>
    <name type="synonym">Muraena anguilla</name>
    <dbReference type="NCBI Taxonomy" id="7936"/>
    <lineage>
        <taxon>Eukaryota</taxon>
        <taxon>Metazoa</taxon>
        <taxon>Chordata</taxon>
        <taxon>Craniata</taxon>
        <taxon>Vertebrata</taxon>
        <taxon>Euteleostomi</taxon>
        <taxon>Actinopterygii</taxon>
        <taxon>Neopterygii</taxon>
        <taxon>Teleostei</taxon>
        <taxon>Anguilliformes</taxon>
        <taxon>Anguillidae</taxon>
        <taxon>Anguilla</taxon>
    </lineage>
</organism>
<evidence type="ECO:0000313" key="1">
    <source>
        <dbReference type="EMBL" id="JAH41273.1"/>
    </source>
</evidence>
<sequence length="18" mass="2084">MIYTSQCAFPFFIQTLSS</sequence>
<name>A0A0E9SLB7_ANGAN</name>
<proteinExistence type="predicted"/>
<reference evidence="1" key="1">
    <citation type="submission" date="2014-11" db="EMBL/GenBank/DDBJ databases">
        <authorList>
            <person name="Amaro Gonzalez C."/>
        </authorList>
    </citation>
    <scope>NUCLEOTIDE SEQUENCE</scope>
</reference>
<protein>
    <submittedName>
        <fullName evidence="1">Uncharacterized protein</fullName>
    </submittedName>
</protein>
<reference evidence="1" key="2">
    <citation type="journal article" date="2015" name="Fish Shellfish Immunol.">
        <title>Early steps in the European eel (Anguilla anguilla)-Vibrio vulnificus interaction in the gills: Role of the RtxA13 toxin.</title>
        <authorList>
            <person name="Callol A."/>
            <person name="Pajuelo D."/>
            <person name="Ebbesson L."/>
            <person name="Teles M."/>
            <person name="MacKenzie S."/>
            <person name="Amaro C."/>
        </authorList>
    </citation>
    <scope>NUCLEOTIDE SEQUENCE</scope>
</reference>